<feature type="domain" description="U3 small nucleolar RNA-associated protein 20 N-terminal" evidence="1">
    <location>
        <begin position="7"/>
        <end position="157"/>
    </location>
</feature>
<evidence type="ECO:0000313" key="2">
    <source>
        <dbReference type="EMBL" id="PIO75886.1"/>
    </source>
</evidence>
<dbReference type="AlphaFoldDB" id="A0A2G9V0G1"/>
<proteinExistence type="predicted"/>
<name>A0A2G9V0G1_TELCI</name>
<evidence type="ECO:0000259" key="1">
    <source>
        <dbReference type="Pfam" id="PF07539"/>
    </source>
</evidence>
<protein>
    <recommendedName>
        <fullName evidence="1">U3 small nucleolar RNA-associated protein 20 N-terminal domain-containing protein</fullName>
    </recommendedName>
</protein>
<dbReference type="InterPro" id="IPR052575">
    <property type="entry name" value="SSU_processome_comp_20"/>
</dbReference>
<dbReference type="SUPFAM" id="SSF48371">
    <property type="entry name" value="ARM repeat"/>
    <property type="match status" value="1"/>
</dbReference>
<dbReference type="InterPro" id="IPR011430">
    <property type="entry name" value="UTP20_N"/>
</dbReference>
<dbReference type="Gene3D" id="1.25.10.10">
    <property type="entry name" value="Leucine-rich Repeat Variant"/>
    <property type="match status" value="1"/>
</dbReference>
<accession>A0A2G9V0G1</accession>
<keyword evidence="3" id="KW-1185">Reference proteome</keyword>
<gene>
    <name evidence="2" type="ORF">TELCIR_02059</name>
</gene>
<dbReference type="GO" id="GO:0030686">
    <property type="term" value="C:90S preribosome"/>
    <property type="evidence" value="ECO:0007669"/>
    <property type="project" value="TreeGrafter"/>
</dbReference>
<evidence type="ECO:0000313" key="3">
    <source>
        <dbReference type="Proteomes" id="UP000230423"/>
    </source>
</evidence>
<dbReference type="PANTHER" id="PTHR17695:SF11">
    <property type="entry name" value="SMALL SUBUNIT PROCESSOME COMPONENT 20 HOMOLOG"/>
    <property type="match status" value="1"/>
</dbReference>
<dbReference type="GO" id="GO:0032040">
    <property type="term" value="C:small-subunit processome"/>
    <property type="evidence" value="ECO:0007669"/>
    <property type="project" value="TreeGrafter"/>
</dbReference>
<dbReference type="EMBL" id="KZ345098">
    <property type="protein sequence ID" value="PIO75886.1"/>
    <property type="molecule type" value="Genomic_DNA"/>
</dbReference>
<organism evidence="2 3">
    <name type="scientific">Teladorsagia circumcincta</name>
    <name type="common">Brown stomach worm</name>
    <name type="synonym">Ostertagia circumcincta</name>
    <dbReference type="NCBI Taxonomy" id="45464"/>
    <lineage>
        <taxon>Eukaryota</taxon>
        <taxon>Metazoa</taxon>
        <taxon>Ecdysozoa</taxon>
        <taxon>Nematoda</taxon>
        <taxon>Chromadorea</taxon>
        <taxon>Rhabditida</taxon>
        <taxon>Rhabditina</taxon>
        <taxon>Rhabditomorpha</taxon>
        <taxon>Strongyloidea</taxon>
        <taxon>Trichostrongylidae</taxon>
        <taxon>Teladorsagia</taxon>
    </lineage>
</organism>
<dbReference type="OrthoDB" id="5875515at2759"/>
<sequence length="391" mass="44524">MQFLADAVETSVKKFNANNLELLSRLSSYAPDGALARKMASTILGHLERKIPKEATLKKLLDVIACLMSSVIDPEEFLRRIGPLFSKTESRAGHESLVRVVEGLMANVLVERDIKELLKIVVDLESWDRSRIDEPDHDRRHAAYNRLNETKDISLRASSGSNLRSLIQYFSRAAYEETEKLRFLNSELIHVYVVGMRSQNEIVREECVKCLALLVDCFPDHPQLKQLSPLRNSDEDVDFFNNITHIQLHRRQRAIHRLVEQLSTEKVVIGFDVLNKYLIPMVLPYLANTESKLSALSDEGLSLLNYTMGIASWPKYVSCLDSWLKHLDKSEDNQKATIRVIVAVVEAFHYDVADVGETVDEEGTNATRVVIRDKLNREVLPRLTKCINGKI</sequence>
<dbReference type="InterPro" id="IPR016024">
    <property type="entry name" value="ARM-type_fold"/>
</dbReference>
<dbReference type="Pfam" id="PF07539">
    <property type="entry name" value="UTP20_N"/>
    <property type="match status" value="1"/>
</dbReference>
<dbReference type="Proteomes" id="UP000230423">
    <property type="component" value="Unassembled WGS sequence"/>
</dbReference>
<dbReference type="PANTHER" id="PTHR17695">
    <property type="entry name" value="SMALL SUBUNIT PROCESSOME COMPONENT 20 HOMOLOG"/>
    <property type="match status" value="1"/>
</dbReference>
<reference evidence="2 3" key="1">
    <citation type="submission" date="2015-09" db="EMBL/GenBank/DDBJ databases">
        <title>Draft genome of the parasitic nematode Teladorsagia circumcincta isolate WARC Sus (inbred).</title>
        <authorList>
            <person name="Mitreva M."/>
        </authorList>
    </citation>
    <scope>NUCLEOTIDE SEQUENCE [LARGE SCALE GENOMIC DNA]</scope>
    <source>
        <strain evidence="2 3">S</strain>
    </source>
</reference>
<dbReference type="InterPro" id="IPR011989">
    <property type="entry name" value="ARM-like"/>
</dbReference>